<dbReference type="GO" id="GO:0016987">
    <property type="term" value="F:sigma factor activity"/>
    <property type="evidence" value="ECO:0007669"/>
    <property type="project" value="UniProtKB-KW"/>
</dbReference>
<dbReference type="Proteomes" id="UP000199045">
    <property type="component" value="Unassembled WGS sequence"/>
</dbReference>
<evidence type="ECO:0000256" key="4">
    <source>
        <dbReference type="ARBA" id="ARBA00023163"/>
    </source>
</evidence>
<feature type="domain" description="RNA polymerase sigma-70 region 2" evidence="5">
    <location>
        <begin position="25"/>
        <end position="89"/>
    </location>
</feature>
<dbReference type="NCBIfam" id="TIGR02937">
    <property type="entry name" value="sigma70-ECF"/>
    <property type="match status" value="1"/>
</dbReference>
<keyword evidence="3" id="KW-0731">Sigma factor</keyword>
<keyword evidence="4" id="KW-0804">Transcription</keyword>
<gene>
    <name evidence="7" type="ORF">SAMN04488121_103224</name>
</gene>
<evidence type="ECO:0000256" key="2">
    <source>
        <dbReference type="ARBA" id="ARBA00023015"/>
    </source>
</evidence>
<evidence type="ECO:0000259" key="6">
    <source>
        <dbReference type="Pfam" id="PF08281"/>
    </source>
</evidence>
<dbReference type="GO" id="GO:0006352">
    <property type="term" value="P:DNA-templated transcription initiation"/>
    <property type="evidence" value="ECO:0007669"/>
    <property type="project" value="InterPro"/>
</dbReference>
<dbReference type="InterPro" id="IPR014284">
    <property type="entry name" value="RNA_pol_sigma-70_dom"/>
</dbReference>
<dbReference type="GO" id="GO:0003677">
    <property type="term" value="F:DNA binding"/>
    <property type="evidence" value="ECO:0007669"/>
    <property type="project" value="InterPro"/>
</dbReference>
<dbReference type="SUPFAM" id="SSF88946">
    <property type="entry name" value="Sigma2 domain of RNA polymerase sigma factors"/>
    <property type="match status" value="1"/>
</dbReference>
<feature type="domain" description="RNA polymerase sigma factor 70 region 4 type 2" evidence="6">
    <location>
        <begin position="118"/>
        <end position="166"/>
    </location>
</feature>
<dbReference type="PANTHER" id="PTHR43133">
    <property type="entry name" value="RNA POLYMERASE ECF-TYPE SIGMA FACTO"/>
    <property type="match status" value="1"/>
</dbReference>
<dbReference type="SUPFAM" id="SSF88659">
    <property type="entry name" value="Sigma3 and sigma4 domains of RNA polymerase sigma factors"/>
    <property type="match status" value="1"/>
</dbReference>
<evidence type="ECO:0000256" key="1">
    <source>
        <dbReference type="ARBA" id="ARBA00010641"/>
    </source>
</evidence>
<dbReference type="Gene3D" id="1.10.10.10">
    <property type="entry name" value="Winged helix-like DNA-binding domain superfamily/Winged helix DNA-binding domain"/>
    <property type="match status" value="1"/>
</dbReference>
<dbReference type="Pfam" id="PF08281">
    <property type="entry name" value="Sigma70_r4_2"/>
    <property type="match status" value="1"/>
</dbReference>
<dbReference type="RefSeq" id="WP_218124193.1">
    <property type="nucleotide sequence ID" value="NZ_FNBN01000003.1"/>
</dbReference>
<dbReference type="AlphaFoldDB" id="A0A1G7QWR9"/>
<dbReference type="Pfam" id="PF04542">
    <property type="entry name" value="Sigma70_r2"/>
    <property type="match status" value="1"/>
</dbReference>
<evidence type="ECO:0000313" key="8">
    <source>
        <dbReference type="Proteomes" id="UP000199045"/>
    </source>
</evidence>
<dbReference type="InterPro" id="IPR013325">
    <property type="entry name" value="RNA_pol_sigma_r2"/>
</dbReference>
<evidence type="ECO:0000259" key="5">
    <source>
        <dbReference type="Pfam" id="PF04542"/>
    </source>
</evidence>
<dbReference type="InterPro" id="IPR036388">
    <property type="entry name" value="WH-like_DNA-bd_sf"/>
</dbReference>
<comment type="similarity">
    <text evidence="1">Belongs to the sigma-70 factor family. ECF subfamily.</text>
</comment>
<protein>
    <submittedName>
        <fullName evidence="7">RNA polymerase sigma-70 factor, ECF subfamily</fullName>
    </submittedName>
</protein>
<evidence type="ECO:0000256" key="3">
    <source>
        <dbReference type="ARBA" id="ARBA00023082"/>
    </source>
</evidence>
<accession>A0A1G7QWR9</accession>
<evidence type="ECO:0000313" key="7">
    <source>
        <dbReference type="EMBL" id="SDG02976.1"/>
    </source>
</evidence>
<dbReference type="EMBL" id="FNBN01000003">
    <property type="protein sequence ID" value="SDG02976.1"/>
    <property type="molecule type" value="Genomic_DNA"/>
</dbReference>
<dbReference type="PANTHER" id="PTHR43133:SF46">
    <property type="entry name" value="RNA POLYMERASE SIGMA-70 FACTOR ECF SUBFAMILY"/>
    <property type="match status" value="1"/>
</dbReference>
<proteinExistence type="inferred from homology"/>
<dbReference type="Gene3D" id="1.10.1740.10">
    <property type="match status" value="1"/>
</dbReference>
<dbReference type="InterPro" id="IPR013249">
    <property type="entry name" value="RNA_pol_sigma70_r4_t2"/>
</dbReference>
<dbReference type="InterPro" id="IPR007627">
    <property type="entry name" value="RNA_pol_sigma70_r2"/>
</dbReference>
<organism evidence="7 8">
    <name type="scientific">Chitinophaga filiformis</name>
    <name type="common">Myxococcus filiformis</name>
    <name type="synonym">Flexibacter filiformis</name>
    <dbReference type="NCBI Taxonomy" id="104663"/>
    <lineage>
        <taxon>Bacteria</taxon>
        <taxon>Pseudomonadati</taxon>
        <taxon>Bacteroidota</taxon>
        <taxon>Chitinophagia</taxon>
        <taxon>Chitinophagales</taxon>
        <taxon>Chitinophagaceae</taxon>
        <taxon>Chitinophaga</taxon>
    </lineage>
</organism>
<sequence length="184" mass="21009">MNIPELIKEAKKGSTAAQRYLFDLLSDRMLMVCRRYVRNQQDAEELLLDGFYKFFKSLPELNYQGDAALHSWAKRIMINECLMFLRKKNAFVVVSEHVAETVALEEDVLNNLSAAEIFNLVIQLPAGYRAVFNLYVIEGMNHGEIAGLLGISEGTSKSQLSKAKSLLQKMLMQQNIEYVKRKTQ</sequence>
<keyword evidence="2" id="KW-0805">Transcription regulation</keyword>
<dbReference type="STRING" id="104663.SAMN04488121_103224"/>
<name>A0A1G7QWR9_CHIFI</name>
<reference evidence="7 8" key="1">
    <citation type="submission" date="2016-10" db="EMBL/GenBank/DDBJ databases">
        <authorList>
            <person name="de Groot N.N."/>
        </authorList>
    </citation>
    <scope>NUCLEOTIDE SEQUENCE [LARGE SCALE GENOMIC DNA]</scope>
    <source>
        <strain evidence="7 8">DSM 527</strain>
    </source>
</reference>
<dbReference type="InterPro" id="IPR039425">
    <property type="entry name" value="RNA_pol_sigma-70-like"/>
</dbReference>
<dbReference type="InterPro" id="IPR013324">
    <property type="entry name" value="RNA_pol_sigma_r3/r4-like"/>
</dbReference>